<evidence type="ECO:0000313" key="2">
    <source>
        <dbReference type="EMBL" id="KAF7928803.1"/>
    </source>
</evidence>
<dbReference type="GeneID" id="62153233"/>
<evidence type="ECO:0000259" key="1">
    <source>
        <dbReference type="Pfam" id="PF06985"/>
    </source>
</evidence>
<dbReference type="AlphaFoldDB" id="A0A9P5I404"/>
<dbReference type="RefSeq" id="XP_038728866.1">
    <property type="nucleotide sequence ID" value="XM_038880160.1"/>
</dbReference>
<name>A0A9P5I404_9HELO</name>
<dbReference type="Proteomes" id="UP000710849">
    <property type="component" value="Unassembled WGS sequence"/>
</dbReference>
<dbReference type="PANTHER" id="PTHR33112:SF1">
    <property type="entry name" value="HETEROKARYON INCOMPATIBILITY DOMAIN-CONTAINING PROTEIN"/>
    <property type="match status" value="1"/>
</dbReference>
<dbReference type="InterPro" id="IPR010730">
    <property type="entry name" value="HET"/>
</dbReference>
<dbReference type="PANTHER" id="PTHR33112">
    <property type="entry name" value="DOMAIN PROTEIN, PUTATIVE-RELATED"/>
    <property type="match status" value="1"/>
</dbReference>
<dbReference type="EMBL" id="RCSW01000023">
    <property type="protein sequence ID" value="KAF7928803.1"/>
    <property type="molecule type" value="Genomic_DNA"/>
</dbReference>
<organism evidence="2 3">
    <name type="scientific">Botrytis byssoidea</name>
    <dbReference type="NCBI Taxonomy" id="139641"/>
    <lineage>
        <taxon>Eukaryota</taxon>
        <taxon>Fungi</taxon>
        <taxon>Dikarya</taxon>
        <taxon>Ascomycota</taxon>
        <taxon>Pezizomycotina</taxon>
        <taxon>Leotiomycetes</taxon>
        <taxon>Helotiales</taxon>
        <taxon>Sclerotiniaceae</taxon>
        <taxon>Botrytis</taxon>
    </lineage>
</organism>
<feature type="domain" description="Heterokaryon incompatibility" evidence="1">
    <location>
        <begin position="58"/>
        <end position="211"/>
    </location>
</feature>
<gene>
    <name evidence="2" type="ORF">EAE97_009645</name>
</gene>
<comment type="caution">
    <text evidence="2">The sequence shown here is derived from an EMBL/GenBank/DDBJ whole genome shotgun (WGS) entry which is preliminary data.</text>
</comment>
<evidence type="ECO:0000313" key="3">
    <source>
        <dbReference type="Proteomes" id="UP000710849"/>
    </source>
</evidence>
<accession>A0A9P5I404</accession>
<dbReference type="Pfam" id="PF06985">
    <property type="entry name" value="HET"/>
    <property type="match status" value="1"/>
</dbReference>
<sequence>MDDSASDDTQMTAVQHMQSWLSACDEQHTCRAPTLDRPSWLVDTVECCIVPGSNPNNYIALSYTWQELQDSTSSENQEPFRLLEDNLKILTQPGALRNTSQSPLPKVILDAMELTNRLGQRYLWVDRLCIIQDQEIATMSEVMRMDQVYAGAYVTIVAAARFGLVNKRTATLSDLGLQNKGKFNGKSWEIRAHYSSVADSKWAERAWTYQEAILSKRVIFFCNRTAFWQCECATWDMKFLSPGKDLDETMSAMSEFSLMRRFSVPSYPDFGLYMDLICPYNGRKLTDDKDGLSACLGILNRLAPSFPGGFIHGLPALFLDYALLWQPLKDCYRRTSTSENARYLPSWAWCGWECFVDPWSFQASFCLDSNDSLRKDKAGSWKLRNLVTWEASSSVRGSDWLEETADQISTNISQSSIPDVQRKKNITDPNRKLTTNSSMYNDIESTFLSCLTERAFFLLSAILRIEDDQPPLKRGIMHVFTEPILNEKPLSSLPSVIVLQNQKGMFCGLLRITGDAECERGTPMELVTISEGSASLKDMAMCFEEKVFQNSQYCHPGPFHAEYDSEGWWTGVSRGSSIQGKENYEVVTEGEYEEKLILADNCICKDCLCEAQLEDNAVREFYNVLWVRRENGIAHRIGCGRVIKDRWRQNDPEKIRIVLN</sequence>
<reference evidence="2 3" key="1">
    <citation type="journal article" date="2020" name="Genome Biol. Evol.">
        <title>Comparative genomics of Sclerotiniaceae.</title>
        <authorList>
            <person name="Valero Jimenez C.A."/>
            <person name="Steentjes M."/>
            <person name="Scholten O.E."/>
            <person name="Van Kan J.A.L."/>
        </authorList>
    </citation>
    <scope>NUCLEOTIDE SEQUENCE [LARGE SCALE GENOMIC DNA]</scope>
    <source>
        <strain evidence="2 3">MUCL 94</strain>
    </source>
</reference>
<keyword evidence="3" id="KW-1185">Reference proteome</keyword>
<protein>
    <recommendedName>
        <fullName evidence="1">Heterokaryon incompatibility domain-containing protein</fullName>
    </recommendedName>
</protein>
<proteinExistence type="predicted"/>